<keyword evidence="2" id="KW-1185">Reference proteome</keyword>
<geneLocation type="plasmid" evidence="1 2">
    <name>p1</name>
</geneLocation>
<evidence type="ECO:0000313" key="2">
    <source>
        <dbReference type="Proteomes" id="UP000433577"/>
    </source>
</evidence>
<dbReference type="OrthoDB" id="9024533at2"/>
<evidence type="ECO:0000313" key="1">
    <source>
        <dbReference type="EMBL" id="QGZ67039.1"/>
    </source>
</evidence>
<name>A0A7Z2GSZ8_9BURK</name>
<reference evidence="1 2" key="1">
    <citation type="submission" date="2019-12" db="EMBL/GenBank/DDBJ databases">
        <title>Paraburkholderia acidiphila 7Q-K02 sp. nov and Paraburkholderia acidisoli DHF22 sp. nov., two strains isolated from forest soil.</title>
        <authorList>
            <person name="Gao Z."/>
            <person name="Qiu L."/>
        </authorList>
    </citation>
    <scope>NUCLEOTIDE SEQUENCE [LARGE SCALE GENOMIC DNA]</scope>
    <source>
        <strain evidence="1 2">DHF22</strain>
        <plasmid evidence="1 2">p1</plasmid>
    </source>
</reference>
<dbReference type="KEGG" id="pacs:FAZ98_35000"/>
<proteinExistence type="predicted"/>
<gene>
    <name evidence="1" type="ORF">FAZ98_35000</name>
</gene>
<keyword evidence="1" id="KW-0614">Plasmid</keyword>
<accession>A0A7Z2GSZ8</accession>
<dbReference type="Proteomes" id="UP000433577">
    <property type="component" value="Plasmid p1"/>
</dbReference>
<protein>
    <submittedName>
        <fullName evidence="1">Uncharacterized protein</fullName>
    </submittedName>
</protein>
<dbReference type="RefSeq" id="WP_158958962.1">
    <property type="nucleotide sequence ID" value="NZ_CP046917.1"/>
</dbReference>
<sequence length="68" mass="7735">MFQTHPSVVRSTAHAVRAAMPRCGREHEYTLNGSRLRDVLVDGRWITVNVSAPPALHIATWSIQRRRT</sequence>
<dbReference type="EMBL" id="CP046917">
    <property type="protein sequence ID" value="QGZ67039.1"/>
    <property type="molecule type" value="Genomic_DNA"/>
</dbReference>
<organism evidence="1 2">
    <name type="scientific">Paraburkholderia acidisoli</name>
    <dbReference type="NCBI Taxonomy" id="2571748"/>
    <lineage>
        <taxon>Bacteria</taxon>
        <taxon>Pseudomonadati</taxon>
        <taxon>Pseudomonadota</taxon>
        <taxon>Betaproteobacteria</taxon>
        <taxon>Burkholderiales</taxon>
        <taxon>Burkholderiaceae</taxon>
        <taxon>Paraburkholderia</taxon>
    </lineage>
</organism>
<dbReference type="AlphaFoldDB" id="A0A7Z2GSZ8"/>